<dbReference type="EMBL" id="CAAHFH010000002">
    <property type="protein sequence ID" value="VGO22835.1"/>
    <property type="molecule type" value="Genomic_DNA"/>
</dbReference>
<evidence type="ECO:0000313" key="3">
    <source>
        <dbReference type="Proteomes" id="UP000346198"/>
    </source>
</evidence>
<dbReference type="AlphaFoldDB" id="A0A6C2URA9"/>
<name>A0A6C2URA9_9BACT</name>
<gene>
    <name evidence="2" type="ORF">SCARR_04932</name>
</gene>
<keyword evidence="1" id="KW-0732">Signal</keyword>
<evidence type="ECO:0000313" key="2">
    <source>
        <dbReference type="EMBL" id="VGO22835.1"/>
    </source>
</evidence>
<dbReference type="RefSeq" id="WP_136064507.1">
    <property type="nucleotide sequence ID" value="NZ_CAAHFH010000002.1"/>
</dbReference>
<organism evidence="2 3">
    <name type="scientific">Pontiella sulfatireligans</name>
    <dbReference type="NCBI Taxonomy" id="2750658"/>
    <lineage>
        <taxon>Bacteria</taxon>
        <taxon>Pseudomonadati</taxon>
        <taxon>Kiritimatiellota</taxon>
        <taxon>Kiritimatiellia</taxon>
        <taxon>Kiritimatiellales</taxon>
        <taxon>Pontiellaceae</taxon>
        <taxon>Pontiella</taxon>
    </lineage>
</organism>
<keyword evidence="3" id="KW-1185">Reference proteome</keyword>
<feature type="signal peptide" evidence="1">
    <location>
        <begin position="1"/>
        <end position="18"/>
    </location>
</feature>
<accession>A0A6C2URA9</accession>
<protein>
    <submittedName>
        <fullName evidence="2">Uncharacterized protein</fullName>
    </submittedName>
</protein>
<sequence>MKRLLSTLLLLSSLSAWAAEWAGIDFDPIFQKISETNDLEFLAVRPFYSKVEDPEHERWVKDYLWPVYTRKGFKGETYGRFLFFGWSHTFSPETERKRTWVLPFYFKGVSAEDDPYFALFPFGGTIDEIFGRDKVMFILFPLYAKSHINDVHTTSILWPIGSRTVGPRVHRARVWPIYGTSTLEDEFNKKFVFWPFYHSVEYTNARNPGGGFILVPIYGRIITEQAKNYWYIPPFGRYTVSADQRIIHAPWPFVQLADGVMYKRIFWPIYGKKKLGTLTRQFWLWPIFWKTQVEFPDHLQERRFGVPFFYSQTDVMTKDALGFEEGEAASRYWKVWPLMSWDRRDGTSRFRTLDLWPMRNTPGIERNWAPWWTLYRRMDVDGEVGHHLLWGLYRQTRSDESLEWSLLKGVLGYKKEQNSRRYRFLFMWFGADHEVQP</sequence>
<reference evidence="2 3" key="1">
    <citation type="submission" date="2019-04" db="EMBL/GenBank/DDBJ databases">
        <authorList>
            <person name="Van Vliet M D."/>
        </authorList>
    </citation>
    <scope>NUCLEOTIDE SEQUENCE [LARGE SCALE GENOMIC DNA]</scope>
    <source>
        <strain evidence="2 3">F21</strain>
    </source>
</reference>
<evidence type="ECO:0000256" key="1">
    <source>
        <dbReference type="SAM" id="SignalP"/>
    </source>
</evidence>
<proteinExistence type="predicted"/>
<feature type="chain" id="PRO_5025584414" evidence="1">
    <location>
        <begin position="19"/>
        <end position="437"/>
    </location>
</feature>
<dbReference type="Proteomes" id="UP000346198">
    <property type="component" value="Unassembled WGS sequence"/>
</dbReference>